<dbReference type="EMBL" id="CAJGYM010000076">
    <property type="protein sequence ID" value="CAD6196608.1"/>
    <property type="molecule type" value="Genomic_DNA"/>
</dbReference>
<feature type="region of interest" description="Disordered" evidence="8">
    <location>
        <begin position="732"/>
        <end position="760"/>
    </location>
</feature>
<evidence type="ECO:0000256" key="6">
    <source>
        <dbReference type="ARBA" id="ARBA00023125"/>
    </source>
</evidence>
<dbReference type="GO" id="GO:0003677">
    <property type="term" value="F:DNA binding"/>
    <property type="evidence" value="ECO:0007669"/>
    <property type="project" value="UniProtKB-KW"/>
</dbReference>
<feature type="domain" description="C2H2-type" evidence="9">
    <location>
        <begin position="538"/>
        <end position="561"/>
    </location>
</feature>
<keyword evidence="3" id="KW-0677">Repeat</keyword>
<reference evidence="10" key="1">
    <citation type="submission" date="2020-10" db="EMBL/GenBank/DDBJ databases">
        <authorList>
            <person name="Kikuchi T."/>
        </authorList>
    </citation>
    <scope>NUCLEOTIDE SEQUENCE</scope>
    <source>
        <strain evidence="10">NKZ352</strain>
    </source>
</reference>
<proteinExistence type="predicted"/>
<evidence type="ECO:0000256" key="8">
    <source>
        <dbReference type="SAM" id="MobiDB-lite"/>
    </source>
</evidence>
<name>A0A8S1HJ78_9PELO</name>
<keyword evidence="5" id="KW-0862">Zinc</keyword>
<feature type="domain" description="C2H2-type" evidence="9">
    <location>
        <begin position="401"/>
        <end position="425"/>
    </location>
</feature>
<feature type="compositionally biased region" description="Basic residues" evidence="8">
    <location>
        <begin position="750"/>
        <end position="760"/>
    </location>
</feature>
<evidence type="ECO:0000256" key="2">
    <source>
        <dbReference type="ARBA" id="ARBA00022723"/>
    </source>
</evidence>
<evidence type="ECO:0000313" key="11">
    <source>
        <dbReference type="Proteomes" id="UP000835052"/>
    </source>
</evidence>
<protein>
    <recommendedName>
        <fullName evidence="9">C2H2-type domain-containing protein</fullName>
    </recommendedName>
</protein>
<dbReference type="GO" id="GO:0005634">
    <property type="term" value="C:nucleus"/>
    <property type="evidence" value="ECO:0007669"/>
    <property type="project" value="UniProtKB-SubCell"/>
</dbReference>
<comment type="caution">
    <text evidence="10">The sequence shown here is derived from an EMBL/GenBank/DDBJ whole genome shotgun (WGS) entry which is preliminary data.</text>
</comment>
<dbReference type="PANTHER" id="PTHR24392">
    <property type="entry name" value="ZINC FINGER PROTEIN"/>
    <property type="match status" value="1"/>
</dbReference>
<dbReference type="OrthoDB" id="8117402at2759"/>
<evidence type="ECO:0000256" key="7">
    <source>
        <dbReference type="ARBA" id="ARBA00023242"/>
    </source>
</evidence>
<feature type="region of interest" description="Disordered" evidence="8">
    <location>
        <begin position="308"/>
        <end position="343"/>
    </location>
</feature>
<accession>A0A8S1HJ78</accession>
<keyword evidence="4" id="KW-0863">Zinc-finger</keyword>
<keyword evidence="2" id="KW-0479">Metal-binding</keyword>
<keyword evidence="6" id="KW-0238">DNA-binding</keyword>
<feature type="compositionally biased region" description="Low complexity" evidence="8">
    <location>
        <begin position="330"/>
        <end position="341"/>
    </location>
</feature>
<comment type="subcellular location">
    <subcellularLocation>
        <location evidence="1">Nucleus</location>
    </subcellularLocation>
</comment>
<keyword evidence="7" id="KW-0539">Nucleus</keyword>
<dbReference type="SMART" id="SM00355">
    <property type="entry name" value="ZnF_C2H2"/>
    <property type="match status" value="4"/>
</dbReference>
<evidence type="ECO:0000256" key="1">
    <source>
        <dbReference type="ARBA" id="ARBA00004123"/>
    </source>
</evidence>
<feature type="compositionally biased region" description="Low complexity" evidence="8">
    <location>
        <begin position="598"/>
        <end position="611"/>
    </location>
</feature>
<dbReference type="InterPro" id="IPR013087">
    <property type="entry name" value="Znf_C2H2_type"/>
</dbReference>
<sequence>MRRETRRTQRNVWRRRRACVAATAAAARYTDRHLSKENTNHPCKKGSMGGVWPEKEGRPWETARPATAASRVPPDPTCFGASGASPDDVDDVDVCQNPEGEDVRRQRALTGDSKEREYIVSIRTYSGSEGAEWLSSSPSSILDVPSRGPNSHKCSFRRDVSVVREWRLPPAATQHTPPTRLEKNRHRREHYAQNGQSIRARWRVPALTLIGRRRNASGAVVVVTVANTHTPPFSAHFATFFFFMPFLILTKKLALNSDLQGLRPRFAVVALTGNCNFIQLFKDLLQKGFPVTFLNDLNDHPEVRRATTTVDAKNGPDPPVQGSESSQEASPPRSGRSDSPSVAGKFDQTMERVIATSSLFANSGDPNHLVSNLFRTEAQQERKIQTKNLKRNCNLDHGDCIVCKLCDSKIMVSRYSNLTNHVRRHASVKQYQCQYCVYQNNEQAKVRLHMSNQHEDTVLQPIDKLNPKMQEIWNNLMEQCFPGYGGLMANREFGKRRRSASPVGEPFPCIPSASAAPAPDPATTTVHLRRRGLGSLSYQCCYCDFQSNDQVKVHKHMTSAHEEKTKEAGKGRWDALLEQCFPPNNAAAKADPTANDKAAASPSVSENSNSSLGAPESEEVIPKPLKIHKCMECEMVVPVPEGPPATVVEPLASHLQVYHHEDCLPFTCDECGYKNAEQWKVRWHISVRHSTSAAEITVSKSPTAIFHLFIKKYFPKAFEIELDEEEEELLRKSTDFKKEEEPKKAEEPPKKRKNRRKNLC</sequence>
<feature type="domain" description="C2H2-type" evidence="9">
    <location>
        <begin position="431"/>
        <end position="454"/>
    </location>
</feature>
<evidence type="ECO:0000256" key="4">
    <source>
        <dbReference type="ARBA" id="ARBA00022771"/>
    </source>
</evidence>
<dbReference type="PANTHER" id="PTHR24392:SF56">
    <property type="entry name" value="ZINC FINGER PROTEIN 510"/>
    <property type="match status" value="1"/>
</dbReference>
<organism evidence="10 11">
    <name type="scientific">Caenorhabditis auriculariae</name>
    <dbReference type="NCBI Taxonomy" id="2777116"/>
    <lineage>
        <taxon>Eukaryota</taxon>
        <taxon>Metazoa</taxon>
        <taxon>Ecdysozoa</taxon>
        <taxon>Nematoda</taxon>
        <taxon>Chromadorea</taxon>
        <taxon>Rhabditida</taxon>
        <taxon>Rhabditina</taxon>
        <taxon>Rhabditomorpha</taxon>
        <taxon>Rhabditoidea</taxon>
        <taxon>Rhabditidae</taxon>
        <taxon>Peloderinae</taxon>
        <taxon>Caenorhabditis</taxon>
    </lineage>
</organism>
<evidence type="ECO:0000259" key="9">
    <source>
        <dbReference type="SMART" id="SM00355"/>
    </source>
</evidence>
<feature type="region of interest" description="Disordered" evidence="8">
    <location>
        <begin position="31"/>
        <end position="58"/>
    </location>
</feature>
<evidence type="ECO:0000313" key="10">
    <source>
        <dbReference type="EMBL" id="CAD6196608.1"/>
    </source>
</evidence>
<dbReference type="Proteomes" id="UP000835052">
    <property type="component" value="Unassembled WGS sequence"/>
</dbReference>
<feature type="domain" description="C2H2-type" evidence="9">
    <location>
        <begin position="666"/>
        <end position="689"/>
    </location>
</feature>
<feature type="compositionally biased region" description="Basic and acidic residues" evidence="8">
    <location>
        <begin position="732"/>
        <end position="749"/>
    </location>
</feature>
<gene>
    <name evidence="10" type="ORF">CAUJ_LOCUS12522</name>
</gene>
<feature type="region of interest" description="Disordered" evidence="8">
    <location>
        <begin position="584"/>
        <end position="618"/>
    </location>
</feature>
<keyword evidence="11" id="KW-1185">Reference proteome</keyword>
<evidence type="ECO:0000256" key="5">
    <source>
        <dbReference type="ARBA" id="ARBA00022833"/>
    </source>
</evidence>
<dbReference type="GO" id="GO:0008270">
    <property type="term" value="F:zinc ion binding"/>
    <property type="evidence" value="ECO:0007669"/>
    <property type="project" value="UniProtKB-KW"/>
</dbReference>
<dbReference type="Gene3D" id="3.30.160.60">
    <property type="entry name" value="Classic Zinc Finger"/>
    <property type="match status" value="1"/>
</dbReference>
<evidence type="ECO:0000256" key="3">
    <source>
        <dbReference type="ARBA" id="ARBA00022737"/>
    </source>
</evidence>
<dbReference type="AlphaFoldDB" id="A0A8S1HJ78"/>